<dbReference type="AlphaFoldDB" id="A0A9Q1QYW2"/>
<dbReference type="SUPFAM" id="SSF117856">
    <property type="entry name" value="AF0104/ALDC/Ptd012-like"/>
    <property type="match status" value="1"/>
</dbReference>
<dbReference type="PANTHER" id="PTHR31100:SF2">
    <property type="entry name" value="AT-HOOK MOTIF NUCLEAR-LOCALIZED PROTEIN 18-RELATED"/>
    <property type="match status" value="1"/>
</dbReference>
<evidence type="ECO:0000256" key="2">
    <source>
        <dbReference type="ARBA" id="ARBA00023015"/>
    </source>
</evidence>
<feature type="region of interest" description="Disordered" evidence="5">
    <location>
        <begin position="1"/>
        <end position="79"/>
    </location>
</feature>
<evidence type="ECO:0000256" key="4">
    <source>
        <dbReference type="ARBA" id="ARBA00023163"/>
    </source>
</evidence>
<keyword evidence="2" id="KW-0805">Transcription regulation</keyword>
<dbReference type="GO" id="GO:0003680">
    <property type="term" value="F:minor groove of adenine-thymine-rich DNA binding"/>
    <property type="evidence" value="ECO:0007669"/>
    <property type="project" value="InterPro"/>
</dbReference>
<dbReference type="FunFam" id="3.30.1330.80:FF:000001">
    <property type="entry name" value="AT-hook motif nuclear-localized protein"/>
    <property type="match status" value="1"/>
</dbReference>
<dbReference type="GO" id="GO:0010228">
    <property type="term" value="P:vegetative to reproductive phase transition of meristem"/>
    <property type="evidence" value="ECO:0007669"/>
    <property type="project" value="TreeGrafter"/>
</dbReference>
<gene>
    <name evidence="7" type="ORF">K7X08_016510</name>
</gene>
<evidence type="ECO:0000313" key="7">
    <source>
        <dbReference type="EMBL" id="KAJ8534782.1"/>
    </source>
</evidence>
<proteinExistence type="predicted"/>
<dbReference type="Proteomes" id="UP001152561">
    <property type="component" value="Unassembled WGS sequence"/>
</dbReference>
<dbReference type="GO" id="GO:0003700">
    <property type="term" value="F:DNA-binding transcription factor activity"/>
    <property type="evidence" value="ECO:0007669"/>
    <property type="project" value="TreeGrafter"/>
</dbReference>
<dbReference type="PANTHER" id="PTHR31100">
    <property type="entry name" value="AT-HOOK MOTIF NUCLEAR-LOCALIZED PROTEIN 15"/>
    <property type="match status" value="1"/>
</dbReference>
<keyword evidence="3" id="KW-0238">DNA-binding</keyword>
<feature type="domain" description="PPC" evidence="6">
    <location>
        <begin position="84"/>
        <end position="222"/>
    </location>
</feature>
<comment type="subcellular location">
    <subcellularLocation>
        <location evidence="1">Nucleus</location>
    </subcellularLocation>
</comment>
<accession>A0A9Q1QYW2</accession>
<dbReference type="PROSITE" id="PS51742">
    <property type="entry name" value="PPC"/>
    <property type="match status" value="1"/>
</dbReference>
<dbReference type="Gene3D" id="3.30.1330.80">
    <property type="entry name" value="Hypothetical protein, similar to alpha- acetolactate decarboxylase, domain 2"/>
    <property type="match status" value="1"/>
</dbReference>
<dbReference type="OrthoDB" id="780035at2759"/>
<evidence type="ECO:0000313" key="8">
    <source>
        <dbReference type="Proteomes" id="UP001152561"/>
    </source>
</evidence>
<reference evidence="8" key="1">
    <citation type="journal article" date="2023" name="Proc. Natl. Acad. Sci. U.S.A.">
        <title>Genomic and structural basis for evolution of tropane alkaloid biosynthesis.</title>
        <authorList>
            <person name="Wanga Y.-J."/>
            <person name="Taina T."/>
            <person name="Yua J.-Y."/>
            <person name="Lia J."/>
            <person name="Xua B."/>
            <person name="Chenc J."/>
            <person name="D'Auriad J.C."/>
            <person name="Huanga J.-P."/>
            <person name="Huanga S.-X."/>
        </authorList>
    </citation>
    <scope>NUCLEOTIDE SEQUENCE [LARGE SCALE GENOMIC DNA]</scope>
    <source>
        <strain evidence="8">cv. KIB-2019</strain>
    </source>
</reference>
<dbReference type="InterPro" id="IPR014476">
    <property type="entry name" value="AHL15-29"/>
</dbReference>
<dbReference type="CDD" id="cd11378">
    <property type="entry name" value="DUF296"/>
    <property type="match status" value="1"/>
</dbReference>
<evidence type="ECO:0000256" key="1">
    <source>
        <dbReference type="ARBA" id="ARBA00004123"/>
    </source>
</evidence>
<organism evidence="7 8">
    <name type="scientific">Anisodus acutangulus</name>
    <dbReference type="NCBI Taxonomy" id="402998"/>
    <lineage>
        <taxon>Eukaryota</taxon>
        <taxon>Viridiplantae</taxon>
        <taxon>Streptophyta</taxon>
        <taxon>Embryophyta</taxon>
        <taxon>Tracheophyta</taxon>
        <taxon>Spermatophyta</taxon>
        <taxon>Magnoliopsida</taxon>
        <taxon>eudicotyledons</taxon>
        <taxon>Gunneridae</taxon>
        <taxon>Pentapetalae</taxon>
        <taxon>asterids</taxon>
        <taxon>lamiids</taxon>
        <taxon>Solanales</taxon>
        <taxon>Solanaceae</taxon>
        <taxon>Solanoideae</taxon>
        <taxon>Hyoscyameae</taxon>
        <taxon>Anisodus</taxon>
    </lineage>
</organism>
<sequence>MDHGRPMQPPFHTRDLQLHNLPNKFHHQDEQQNRNRDEKRGGDDNFSLGNTGEGGGEVNKRPRGRPSGSMNKPKPPIIISRDSANTLKSHVMEISDGCDIQESISTFASKRKRGICILSGSGTVTNVTLRQPDSPGAVVTLHGRFEILSLSGSYLPSPAPSAASGLTIYLAGSQGQVVGGGVVGPLLTSGPVVVMVASFGNAAYEKLPLVDEESPAAQQQDQQIMANDSNASLLQGFPTNHLNSSQLPVETYWGNSGHPPY</sequence>
<dbReference type="GO" id="GO:0005634">
    <property type="term" value="C:nucleus"/>
    <property type="evidence" value="ECO:0007669"/>
    <property type="project" value="UniProtKB-SubCell"/>
</dbReference>
<protein>
    <recommendedName>
        <fullName evidence="6">PPC domain-containing protein</fullName>
    </recommendedName>
</protein>
<comment type="caution">
    <text evidence="7">The sequence shown here is derived from an EMBL/GenBank/DDBJ whole genome shotgun (WGS) entry which is preliminary data.</text>
</comment>
<keyword evidence="8" id="KW-1185">Reference proteome</keyword>
<feature type="compositionally biased region" description="Basic and acidic residues" evidence="5">
    <location>
        <begin position="26"/>
        <end position="43"/>
    </location>
</feature>
<dbReference type="InterPro" id="IPR005175">
    <property type="entry name" value="PPC_dom"/>
</dbReference>
<keyword evidence="4" id="KW-0804">Transcription</keyword>
<evidence type="ECO:0000256" key="5">
    <source>
        <dbReference type="SAM" id="MobiDB-lite"/>
    </source>
</evidence>
<dbReference type="Pfam" id="PF03479">
    <property type="entry name" value="PCC"/>
    <property type="match status" value="1"/>
</dbReference>
<name>A0A9Q1QYW2_9SOLA</name>
<dbReference type="EMBL" id="JAJAGQ010000019">
    <property type="protein sequence ID" value="KAJ8534782.1"/>
    <property type="molecule type" value="Genomic_DNA"/>
</dbReference>
<evidence type="ECO:0000259" key="6">
    <source>
        <dbReference type="PROSITE" id="PS51742"/>
    </source>
</evidence>
<evidence type="ECO:0000256" key="3">
    <source>
        <dbReference type="ARBA" id="ARBA00023125"/>
    </source>
</evidence>